<dbReference type="Pfam" id="PF12796">
    <property type="entry name" value="Ank_2"/>
    <property type="match status" value="1"/>
</dbReference>
<comment type="caution">
    <text evidence="3">The sequence shown here is derived from an EMBL/GenBank/DDBJ whole genome shotgun (WGS) entry which is preliminary data.</text>
</comment>
<accession>A0AA38HWC8</accession>
<feature type="repeat" description="ANK" evidence="1">
    <location>
        <begin position="343"/>
        <end position="375"/>
    </location>
</feature>
<dbReference type="PROSITE" id="PS50088">
    <property type="entry name" value="ANK_REPEAT"/>
    <property type="match status" value="1"/>
</dbReference>
<dbReference type="SMART" id="SM00516">
    <property type="entry name" value="SEC14"/>
    <property type="match status" value="1"/>
</dbReference>
<keyword evidence="1" id="KW-0040">ANK repeat</keyword>
<dbReference type="PROSITE" id="PS50191">
    <property type="entry name" value="CRAL_TRIO"/>
    <property type="match status" value="1"/>
</dbReference>
<dbReference type="SUPFAM" id="SSF52087">
    <property type="entry name" value="CRAL/TRIO domain"/>
    <property type="match status" value="1"/>
</dbReference>
<dbReference type="PANTHER" id="PTHR10174">
    <property type="entry name" value="ALPHA-TOCOPHEROL TRANSFER PROTEIN-RELATED"/>
    <property type="match status" value="1"/>
</dbReference>
<dbReference type="InterPro" id="IPR001251">
    <property type="entry name" value="CRAL-TRIO_dom"/>
</dbReference>
<evidence type="ECO:0000259" key="2">
    <source>
        <dbReference type="PROSITE" id="PS50191"/>
    </source>
</evidence>
<dbReference type="InterPro" id="IPR036865">
    <property type="entry name" value="CRAL-TRIO_dom_sf"/>
</dbReference>
<dbReference type="InterPro" id="IPR036273">
    <property type="entry name" value="CRAL/TRIO_N_dom_sf"/>
</dbReference>
<dbReference type="InterPro" id="IPR036770">
    <property type="entry name" value="Ankyrin_rpt-contain_sf"/>
</dbReference>
<dbReference type="AlphaFoldDB" id="A0AA38HWC8"/>
<dbReference type="GO" id="GO:0016020">
    <property type="term" value="C:membrane"/>
    <property type="evidence" value="ECO:0007669"/>
    <property type="project" value="TreeGrafter"/>
</dbReference>
<reference evidence="3" key="1">
    <citation type="journal article" date="2023" name="G3 (Bethesda)">
        <title>Whole genome assemblies of Zophobas morio and Tenebrio molitor.</title>
        <authorList>
            <person name="Kaur S."/>
            <person name="Stinson S.A."/>
            <person name="diCenzo G.C."/>
        </authorList>
    </citation>
    <scope>NUCLEOTIDE SEQUENCE</scope>
    <source>
        <strain evidence="3">QUZm001</strain>
    </source>
</reference>
<dbReference type="EMBL" id="JALNTZ010000007">
    <property type="protein sequence ID" value="KAJ3644913.1"/>
    <property type="molecule type" value="Genomic_DNA"/>
</dbReference>
<dbReference type="CDD" id="cd00170">
    <property type="entry name" value="SEC14"/>
    <property type="match status" value="1"/>
</dbReference>
<dbReference type="Gene3D" id="3.40.525.10">
    <property type="entry name" value="CRAL-TRIO lipid binding domain"/>
    <property type="match status" value="1"/>
</dbReference>
<protein>
    <recommendedName>
        <fullName evidence="2">CRAL-TRIO domain-containing protein</fullName>
    </recommendedName>
</protein>
<feature type="domain" description="CRAL-TRIO" evidence="2">
    <location>
        <begin position="151"/>
        <end position="247"/>
    </location>
</feature>
<sequence>MYHFESETRKKFYESFEQTEETVTQQIKTIKTWLEAQTHLPEIMDDAKIRNMLHLCKFDVEKTKQRIDKYYTLRTKYPIAFNNSNLKLQALKETMDAVYICNHPQLLDGGHRVVFVNPKNKNTFCALNSIKLCVCIYEIRLQEDLMIDDIVIVDMANITFRDMCTLSPRMVLAAVKIYKDIFSMRLNAAYFINSPSYVSIWMAIFKLFVSAKIFGRLQVHRDCEVLKDLFSNNDLPKDYGGSGPSLDQLNDMMKQKFIEYQERFDLLDTLKVDESLRAYEVRPVICFFTLEALEVLLNADGAPIDAEDSPGRTALLNALDGHKELAAIKLIQKGANINVKDRKGNIPLFLAIVNDCLKVCQLLLEMGVDPDVANYMGITPLHMACWNQWTERVCMLFDTSSELQEILFDYIFDDYKVPVRLSVLIEAIVYDTPCVDILFEKVSEVFYTDRELNYLVRDISSMNPHYLKLFMELFEDVLRDIILSCDFFGAFNLCLQDPNTSAQKISRAIENMTFLVNSHLSTCVVGSINKLKTYGLHKFRIGRFFQMMGTLNDSQMQKVMSIISQLLTQGVRIDHFDAGIVYMKFGFCSLFKQMILMDIRQTSVPPRRKLLMSQFIYDVQLTIENFFLNSDQYVSDSLDIVLEHFCHHRLNEFLLRMNDKFKRKAKKLPEVPLLIELARNQARKHLVDFYNIKNYRQLKFVLEMLQLPEMLSKILTYEKKLYK</sequence>
<organism evidence="3 4">
    <name type="scientific">Zophobas morio</name>
    <dbReference type="NCBI Taxonomy" id="2755281"/>
    <lineage>
        <taxon>Eukaryota</taxon>
        <taxon>Metazoa</taxon>
        <taxon>Ecdysozoa</taxon>
        <taxon>Arthropoda</taxon>
        <taxon>Hexapoda</taxon>
        <taxon>Insecta</taxon>
        <taxon>Pterygota</taxon>
        <taxon>Neoptera</taxon>
        <taxon>Endopterygota</taxon>
        <taxon>Coleoptera</taxon>
        <taxon>Polyphaga</taxon>
        <taxon>Cucujiformia</taxon>
        <taxon>Tenebrionidae</taxon>
        <taxon>Zophobas</taxon>
    </lineage>
</organism>
<dbReference type="Pfam" id="PF00650">
    <property type="entry name" value="CRAL_TRIO"/>
    <property type="match status" value="1"/>
</dbReference>
<name>A0AA38HWC8_9CUCU</name>
<dbReference type="InterPro" id="IPR002110">
    <property type="entry name" value="Ankyrin_rpt"/>
</dbReference>
<gene>
    <name evidence="3" type="ORF">Zmor_022612</name>
</gene>
<dbReference type="SUPFAM" id="SSF46938">
    <property type="entry name" value="CRAL/TRIO N-terminal domain"/>
    <property type="match status" value="1"/>
</dbReference>
<dbReference type="SMART" id="SM00248">
    <property type="entry name" value="ANK"/>
    <property type="match status" value="3"/>
</dbReference>
<dbReference type="Proteomes" id="UP001168821">
    <property type="component" value="Unassembled WGS sequence"/>
</dbReference>
<proteinExistence type="predicted"/>
<dbReference type="Gene3D" id="1.25.40.20">
    <property type="entry name" value="Ankyrin repeat-containing domain"/>
    <property type="match status" value="1"/>
</dbReference>
<evidence type="ECO:0000313" key="3">
    <source>
        <dbReference type="EMBL" id="KAJ3644913.1"/>
    </source>
</evidence>
<keyword evidence="4" id="KW-1185">Reference proteome</keyword>
<dbReference type="SUPFAM" id="SSF48403">
    <property type="entry name" value="Ankyrin repeat"/>
    <property type="match status" value="1"/>
</dbReference>
<dbReference type="GO" id="GO:1902936">
    <property type="term" value="F:phosphatidylinositol bisphosphate binding"/>
    <property type="evidence" value="ECO:0007669"/>
    <property type="project" value="TreeGrafter"/>
</dbReference>
<dbReference type="PANTHER" id="PTHR10174:SF222">
    <property type="entry name" value="GH10083P-RELATED"/>
    <property type="match status" value="1"/>
</dbReference>
<evidence type="ECO:0000313" key="4">
    <source>
        <dbReference type="Proteomes" id="UP001168821"/>
    </source>
</evidence>
<dbReference type="PROSITE" id="PS50297">
    <property type="entry name" value="ANK_REP_REGION"/>
    <property type="match status" value="1"/>
</dbReference>
<evidence type="ECO:0000256" key="1">
    <source>
        <dbReference type="PROSITE-ProRule" id="PRU00023"/>
    </source>
</evidence>